<feature type="transmembrane region" description="Helical" evidence="1">
    <location>
        <begin position="99"/>
        <end position="121"/>
    </location>
</feature>
<proteinExistence type="predicted"/>
<keyword evidence="1" id="KW-1133">Transmembrane helix</keyword>
<keyword evidence="3" id="KW-1185">Reference proteome</keyword>
<gene>
    <name evidence="2" type="ORF">N868_05345</name>
</gene>
<feature type="transmembrane region" description="Helical" evidence="1">
    <location>
        <begin position="64"/>
        <end position="87"/>
    </location>
</feature>
<reference evidence="2 3" key="2">
    <citation type="journal article" date="2015" name="Stand. Genomic Sci.">
        <title>Draft genome sequence of Cellulomonas carbonis T26(T) and comparative analysis of six Cellulomonas genomes.</title>
        <authorList>
            <person name="Zhuang W."/>
            <person name="Zhang S."/>
            <person name="Xia X."/>
            <person name="Wang G."/>
        </authorList>
    </citation>
    <scope>NUCLEOTIDE SEQUENCE [LARGE SCALE GENOMIC DNA]</scope>
    <source>
        <strain evidence="2 3">T26</strain>
    </source>
</reference>
<dbReference type="PANTHER" id="PTHR37309:SF1">
    <property type="entry name" value="SLR0284 PROTEIN"/>
    <property type="match status" value="1"/>
</dbReference>
<feature type="transmembrane region" description="Helical" evidence="1">
    <location>
        <begin position="7"/>
        <end position="24"/>
    </location>
</feature>
<dbReference type="Pfam" id="PF04020">
    <property type="entry name" value="Phage_holin_4_2"/>
    <property type="match status" value="1"/>
</dbReference>
<evidence type="ECO:0000313" key="3">
    <source>
        <dbReference type="Proteomes" id="UP000029839"/>
    </source>
</evidence>
<organism evidence="2 3">
    <name type="scientific">Cellulomonas carbonis T26</name>
    <dbReference type="NCBI Taxonomy" id="947969"/>
    <lineage>
        <taxon>Bacteria</taxon>
        <taxon>Bacillati</taxon>
        <taxon>Actinomycetota</taxon>
        <taxon>Actinomycetes</taxon>
        <taxon>Micrococcales</taxon>
        <taxon>Cellulomonadaceae</taxon>
        <taxon>Cellulomonas</taxon>
    </lineage>
</organism>
<feature type="transmembrane region" description="Helical" evidence="1">
    <location>
        <begin position="36"/>
        <end position="57"/>
    </location>
</feature>
<sequence length="129" mass="13835">MRFLLRVLINAAAIWLATEVLSGLEVVGGATTTERLLIFLGVALLFGVVNAVVRPIVAFFSFPLYILTLGLFTLVVNALMIMLTGWLSEQTDIGLRVDGFGTALVAGLMIAVVSFLLSIVIPGARKKKD</sequence>
<keyword evidence="1" id="KW-0812">Transmembrane</keyword>
<protein>
    <submittedName>
        <fullName evidence="2">Membrane protein</fullName>
    </submittedName>
</protein>
<evidence type="ECO:0000256" key="1">
    <source>
        <dbReference type="SAM" id="Phobius"/>
    </source>
</evidence>
<dbReference type="Proteomes" id="UP000029839">
    <property type="component" value="Unassembled WGS sequence"/>
</dbReference>
<dbReference type="PANTHER" id="PTHR37309">
    <property type="entry name" value="SLR0284 PROTEIN"/>
    <property type="match status" value="1"/>
</dbReference>
<accession>A0A0A0BSY4</accession>
<evidence type="ECO:0000313" key="2">
    <source>
        <dbReference type="EMBL" id="KGM11558.1"/>
    </source>
</evidence>
<dbReference type="OrthoDB" id="9810847at2"/>
<reference evidence="2 3" key="1">
    <citation type="submission" date="2013-08" db="EMBL/GenBank/DDBJ databases">
        <title>Genome sequencing of Cellulomonas carbonis T26.</title>
        <authorList>
            <person name="Chen F."/>
            <person name="Li Y."/>
            <person name="Wang G."/>
        </authorList>
    </citation>
    <scope>NUCLEOTIDE SEQUENCE [LARGE SCALE GENOMIC DNA]</scope>
    <source>
        <strain evidence="2 3">T26</strain>
    </source>
</reference>
<dbReference type="InterPro" id="IPR007165">
    <property type="entry name" value="Phage_holin_4_2"/>
</dbReference>
<comment type="caution">
    <text evidence="2">The sequence shown here is derived from an EMBL/GenBank/DDBJ whole genome shotgun (WGS) entry which is preliminary data.</text>
</comment>
<dbReference type="RefSeq" id="WP_043604475.1">
    <property type="nucleotide sequence ID" value="NZ_AXCY01000018.1"/>
</dbReference>
<dbReference type="EMBL" id="AXCY01000018">
    <property type="protein sequence ID" value="KGM11558.1"/>
    <property type="molecule type" value="Genomic_DNA"/>
</dbReference>
<name>A0A0A0BSY4_9CELL</name>
<keyword evidence="1" id="KW-0472">Membrane</keyword>
<dbReference type="AlphaFoldDB" id="A0A0A0BSY4"/>